<dbReference type="InterPro" id="IPR028081">
    <property type="entry name" value="Leu-bd"/>
</dbReference>
<accession>A0A2V4MWP3</accession>
<protein>
    <submittedName>
        <fullName evidence="5">Branched-chain amino acid ABC transporter substrate-binding protein</fullName>
    </submittedName>
</protein>
<keyword evidence="2 3" id="KW-0732">Signal</keyword>
<feature type="signal peptide" evidence="3">
    <location>
        <begin position="1"/>
        <end position="27"/>
    </location>
</feature>
<dbReference type="CDD" id="cd06334">
    <property type="entry name" value="PBP1_ABC_ligand_binding-like"/>
    <property type="match status" value="1"/>
</dbReference>
<dbReference type="PANTHER" id="PTHR47235:SF1">
    <property type="entry name" value="BLR6548 PROTEIN"/>
    <property type="match status" value="1"/>
</dbReference>
<keyword evidence="6" id="KW-1185">Reference proteome</keyword>
<dbReference type="Gene3D" id="3.40.50.2300">
    <property type="match status" value="2"/>
</dbReference>
<organism evidence="5 6">
    <name type="scientific">Litorivita pollutaquae</name>
    <dbReference type="NCBI Taxonomy" id="2200892"/>
    <lineage>
        <taxon>Bacteria</taxon>
        <taxon>Pseudomonadati</taxon>
        <taxon>Pseudomonadota</taxon>
        <taxon>Alphaproteobacteria</taxon>
        <taxon>Rhodobacterales</taxon>
        <taxon>Paracoccaceae</taxon>
        <taxon>Litorivita</taxon>
    </lineage>
</organism>
<dbReference type="Pfam" id="PF13458">
    <property type="entry name" value="Peripla_BP_6"/>
    <property type="match status" value="1"/>
</dbReference>
<proteinExistence type="inferred from homology"/>
<gene>
    <name evidence="5" type="ORF">DI396_13065</name>
</gene>
<comment type="caution">
    <text evidence="5">The sequence shown here is derived from an EMBL/GenBank/DDBJ whole genome shotgun (WGS) entry which is preliminary data.</text>
</comment>
<evidence type="ECO:0000256" key="3">
    <source>
        <dbReference type="SAM" id="SignalP"/>
    </source>
</evidence>
<name>A0A2V4MWP3_9RHOB</name>
<feature type="domain" description="Leucine-binding protein" evidence="4">
    <location>
        <begin position="30"/>
        <end position="384"/>
    </location>
</feature>
<dbReference type="RefSeq" id="WP_110796657.1">
    <property type="nucleotide sequence ID" value="NZ_KZ826488.1"/>
</dbReference>
<dbReference type="EMBL" id="QFVT01000009">
    <property type="protein sequence ID" value="PYC46884.1"/>
    <property type="molecule type" value="Genomic_DNA"/>
</dbReference>
<feature type="chain" id="PRO_5015984874" evidence="3">
    <location>
        <begin position="28"/>
        <end position="416"/>
    </location>
</feature>
<evidence type="ECO:0000256" key="2">
    <source>
        <dbReference type="ARBA" id="ARBA00022729"/>
    </source>
</evidence>
<evidence type="ECO:0000256" key="1">
    <source>
        <dbReference type="ARBA" id="ARBA00010062"/>
    </source>
</evidence>
<dbReference type="Proteomes" id="UP000248012">
    <property type="component" value="Unassembled WGS sequence"/>
</dbReference>
<sequence length="416" mass="45869">MKITQHIKVAALTAALATGAAVGSAQAEEPIRFGLCFDLSKSYTFISPQVAQAAQDLAMYANDNGGIEGHPVEMVVRDHGNEPQRGVECYEQLKRDGVFIFNFLSTPVSNAALPRIMKDENILMQSAVGRGDAVDGEVFEWVFPIGPTYWQQAANDVAFIKQQLDGNLSDAKIGFIYLDYPFGQEPIEILKTLAEKEGFELDLYPVPLPGSDQSGAWSKIRRDKPDYVISWLLAGGHVVASKEMRRNGFPIDRYLSVNWMNEVDISNIGEADAKGVLRGTNVAGGQEVPIIKTMLDTYYANGKGSGPEEKVRDVYYNTGMSMYSAAFEAARIAIKENGWPLTPETMKAGYEKLEGYDANGLMAPLTVTGEDHGGGGKTRVEQWDGEQWVPLTDWSAEYLDVVWEVIKESSEKFHVD</sequence>
<reference evidence="5 6" key="1">
    <citation type="submission" date="2018-05" db="EMBL/GenBank/DDBJ databases">
        <title>Oceanovita maritima gen. nov., sp. nov., a marine bacterium in the family Rhodobacteraceae isolated from surface seawater of Lundu port Xiamen, China.</title>
        <authorList>
            <person name="Hetharua B.H."/>
            <person name="Min D."/>
            <person name="Liao H."/>
            <person name="Tian Y."/>
        </authorList>
    </citation>
    <scope>NUCLEOTIDE SEQUENCE [LARGE SCALE GENOMIC DNA]</scope>
    <source>
        <strain evidence="5 6">FSX-11</strain>
    </source>
</reference>
<dbReference type="InterPro" id="IPR028082">
    <property type="entry name" value="Peripla_BP_I"/>
</dbReference>
<dbReference type="AlphaFoldDB" id="A0A2V4MWP3"/>
<comment type="similarity">
    <text evidence="1">Belongs to the leucine-binding protein family.</text>
</comment>
<dbReference type="PANTHER" id="PTHR47235">
    <property type="entry name" value="BLR6548 PROTEIN"/>
    <property type="match status" value="1"/>
</dbReference>
<evidence type="ECO:0000259" key="4">
    <source>
        <dbReference type="Pfam" id="PF13458"/>
    </source>
</evidence>
<dbReference type="SUPFAM" id="SSF53822">
    <property type="entry name" value="Periplasmic binding protein-like I"/>
    <property type="match status" value="1"/>
</dbReference>
<evidence type="ECO:0000313" key="6">
    <source>
        <dbReference type="Proteomes" id="UP000248012"/>
    </source>
</evidence>
<dbReference type="OrthoDB" id="8184122at2"/>
<evidence type="ECO:0000313" key="5">
    <source>
        <dbReference type="EMBL" id="PYC46884.1"/>
    </source>
</evidence>